<feature type="region of interest" description="Disordered" evidence="1">
    <location>
        <begin position="107"/>
        <end position="164"/>
    </location>
</feature>
<dbReference type="RefSeq" id="WP_258782861.1">
    <property type="nucleotide sequence ID" value="NZ_JANUGP010000034.1"/>
</dbReference>
<feature type="compositionally biased region" description="Polar residues" evidence="1">
    <location>
        <begin position="138"/>
        <end position="148"/>
    </location>
</feature>
<dbReference type="InterPro" id="IPR025295">
    <property type="entry name" value="eCIS_core_dom"/>
</dbReference>
<reference evidence="3 4" key="1">
    <citation type="submission" date="2022-08" db="EMBL/GenBank/DDBJ databases">
        <authorList>
            <person name="Somphong A."/>
            <person name="Phongsopitanun W."/>
        </authorList>
    </citation>
    <scope>NUCLEOTIDE SEQUENCE [LARGE SCALE GENOMIC DNA]</scope>
    <source>
        <strain evidence="3 4">LP11</strain>
    </source>
</reference>
<feature type="compositionally biased region" description="Basic and acidic residues" evidence="1">
    <location>
        <begin position="327"/>
        <end position="336"/>
    </location>
</feature>
<sequence length="480" mass="51727">MLSRGQAEDEHRHDGECGHGESVQLSAVEAGLRTPGRPLAPGTRARMEGQFGADLSGVRLHTGTAAQEAATAVQARAFTVDQDIVIGKEGGDFKTLNHELAHVVRNQQRRSAGRPTGGGFNMTRPRDPEEREAETNAARISSGGTSTVRGDGPGPASAHGPGMPVQRTFIQRAPRSSSDEFDDGGFTEQDLFDSGRARFVTLLYGEFVRSGRWDVSGTQGPDGIIAHFTASKRPKKRSRPRAFAETPQVKELRRVSTAIKAYLRNQGFNPVEVQAGIGTRGQLLVAANDTSSNNHLQNMFRHTGAAQVLGTMIEDTRQNGLPGEPRNQQEIHERGDRQHRKVKPQLDSPLNLPALRGALAAGITVATDGEAGLHAERRIAARNGGVVPDHLGGTKRPCPSCVAVLYPEGDQGVHPGIFRSDDVSNIGFPEYDHNDLGNEEARAQSMFQKINSVVENTYVTVTKRGVEVPEVGSESDSEPD</sequence>
<feature type="region of interest" description="Disordered" evidence="1">
    <location>
        <begin position="317"/>
        <end position="349"/>
    </location>
</feature>
<protein>
    <submittedName>
        <fullName evidence="3">DUF4157 domain-containing protein</fullName>
    </submittedName>
</protein>
<organism evidence="3 4">
    <name type="scientific">Streptomyces pyxinicus</name>
    <dbReference type="NCBI Taxonomy" id="2970331"/>
    <lineage>
        <taxon>Bacteria</taxon>
        <taxon>Bacillati</taxon>
        <taxon>Actinomycetota</taxon>
        <taxon>Actinomycetes</taxon>
        <taxon>Kitasatosporales</taxon>
        <taxon>Streptomycetaceae</taxon>
        <taxon>Streptomyces</taxon>
    </lineage>
</organism>
<evidence type="ECO:0000313" key="3">
    <source>
        <dbReference type="EMBL" id="MCS0605585.1"/>
    </source>
</evidence>
<feature type="compositionally biased region" description="Basic and acidic residues" evidence="1">
    <location>
        <begin position="1"/>
        <end position="19"/>
    </location>
</feature>
<comment type="caution">
    <text evidence="3">The sequence shown here is derived from an EMBL/GenBank/DDBJ whole genome shotgun (WGS) entry which is preliminary data.</text>
</comment>
<dbReference type="Pfam" id="PF13699">
    <property type="entry name" value="eCIS_core"/>
    <property type="match status" value="1"/>
</dbReference>
<evidence type="ECO:0000259" key="2">
    <source>
        <dbReference type="Pfam" id="PF13699"/>
    </source>
</evidence>
<proteinExistence type="predicted"/>
<accession>A0ABT2BAY9</accession>
<feature type="domain" description="eCIS core" evidence="2">
    <location>
        <begin position="38"/>
        <end position="109"/>
    </location>
</feature>
<dbReference type="Proteomes" id="UP001205612">
    <property type="component" value="Unassembled WGS sequence"/>
</dbReference>
<evidence type="ECO:0000313" key="4">
    <source>
        <dbReference type="Proteomes" id="UP001205612"/>
    </source>
</evidence>
<evidence type="ECO:0000256" key="1">
    <source>
        <dbReference type="SAM" id="MobiDB-lite"/>
    </source>
</evidence>
<gene>
    <name evidence="3" type="ORF">NX794_30930</name>
</gene>
<name>A0ABT2BAY9_9ACTN</name>
<feature type="region of interest" description="Disordered" evidence="1">
    <location>
        <begin position="1"/>
        <end position="20"/>
    </location>
</feature>
<dbReference type="EMBL" id="JANUGP010000034">
    <property type="protein sequence ID" value="MCS0605585.1"/>
    <property type="molecule type" value="Genomic_DNA"/>
</dbReference>
<keyword evidence="4" id="KW-1185">Reference proteome</keyword>